<feature type="binding site" evidence="8">
    <location>
        <position position="131"/>
    </location>
    <ligand>
        <name>pyridoxal 5'-phosphate</name>
        <dbReference type="ChEBI" id="CHEBI:597326"/>
    </ligand>
</feature>
<keyword evidence="5 8" id="KW-0808">Transferase</keyword>
<comment type="similarity">
    <text evidence="8">Belongs to the class-III pyridoxal-phosphate-dependent aminotransferase family. ArgD subfamily.</text>
</comment>
<feature type="binding site" evidence="8">
    <location>
        <position position="277"/>
    </location>
    <ligand>
        <name>N(2)-acetyl-L-ornithine</name>
        <dbReference type="ChEBI" id="CHEBI:57805"/>
    </ligand>
</feature>
<keyword evidence="4 8" id="KW-0028">Amino-acid biosynthesis</keyword>
<evidence type="ECO:0000313" key="10">
    <source>
        <dbReference type="Proteomes" id="UP000054262"/>
    </source>
</evidence>
<dbReference type="GO" id="GO:0003992">
    <property type="term" value="F:N2-acetyl-L-ornithine:2-oxoglutarate 5-aminotransferase activity"/>
    <property type="evidence" value="ECO:0007669"/>
    <property type="project" value="UniProtKB-UniRule"/>
</dbReference>
<comment type="catalytic activity">
    <reaction evidence="8">
        <text>N(2)-acetyl-L-ornithine + 2-oxoglutarate = N-acetyl-L-glutamate 5-semialdehyde + L-glutamate</text>
        <dbReference type="Rhea" id="RHEA:18049"/>
        <dbReference type="ChEBI" id="CHEBI:16810"/>
        <dbReference type="ChEBI" id="CHEBI:29123"/>
        <dbReference type="ChEBI" id="CHEBI:29985"/>
        <dbReference type="ChEBI" id="CHEBI:57805"/>
        <dbReference type="EC" id="2.6.1.11"/>
    </reaction>
</comment>
<dbReference type="GO" id="GO:0005737">
    <property type="term" value="C:cytoplasm"/>
    <property type="evidence" value="ECO:0007669"/>
    <property type="project" value="UniProtKB-SubCell"/>
</dbReference>
<keyword evidence="8" id="KW-0963">Cytoplasm</keyword>
<dbReference type="GO" id="GO:0042802">
    <property type="term" value="F:identical protein binding"/>
    <property type="evidence" value="ECO:0007669"/>
    <property type="project" value="TreeGrafter"/>
</dbReference>
<keyword evidence="6 8" id="KW-0663">Pyridoxal phosphate</keyword>
<dbReference type="NCBIfam" id="TIGR00707">
    <property type="entry name" value="argD"/>
    <property type="match status" value="1"/>
</dbReference>
<dbReference type="NCBIfam" id="NF002325">
    <property type="entry name" value="PRK01278.1"/>
    <property type="match status" value="1"/>
</dbReference>
<comment type="catalytic activity">
    <reaction evidence="7">
        <text>L-2,4-diaminobutanoate + 2-oxoglutarate = L-aspartate 4-semialdehyde + L-glutamate</text>
        <dbReference type="Rhea" id="RHEA:11160"/>
        <dbReference type="ChEBI" id="CHEBI:16810"/>
        <dbReference type="ChEBI" id="CHEBI:29985"/>
        <dbReference type="ChEBI" id="CHEBI:58761"/>
        <dbReference type="ChEBI" id="CHEBI:537519"/>
        <dbReference type="EC" id="2.6.1.76"/>
    </reaction>
</comment>
<comment type="caution">
    <text evidence="8">Lacks conserved residue(s) required for the propagation of feature annotation.</text>
</comment>
<dbReference type="InterPro" id="IPR050103">
    <property type="entry name" value="Class-III_PLP-dep_AT"/>
</dbReference>
<feature type="binding site" evidence="8">
    <location>
        <begin position="220"/>
        <end position="223"/>
    </location>
    <ligand>
        <name>pyridoxal 5'-phosphate</name>
        <dbReference type="ChEBI" id="CHEBI:597326"/>
    </ligand>
</feature>
<comment type="subcellular location">
    <subcellularLocation>
        <location evidence="8">Cytoplasm</location>
    </subcellularLocation>
</comment>
<feature type="binding site" evidence="8">
    <location>
        <position position="278"/>
    </location>
    <ligand>
        <name>pyridoxal 5'-phosphate</name>
        <dbReference type="ChEBI" id="CHEBI:597326"/>
    </ligand>
</feature>
<organism evidence="9 10">
    <name type="scientific">Methylophilales bacterium HTCC2181</name>
    <dbReference type="NCBI Taxonomy" id="383631"/>
    <lineage>
        <taxon>Bacteria</taxon>
        <taxon>Pseudomonadati</taxon>
        <taxon>Pseudomonadota</taxon>
        <taxon>Betaproteobacteria</taxon>
        <taxon>Nitrosomonadales</taxon>
        <taxon>OM43 clade</taxon>
    </lineage>
</organism>
<gene>
    <name evidence="8" type="primary">argD</name>
    <name evidence="9" type="ORF">MB2181_03635</name>
</gene>
<evidence type="ECO:0000256" key="8">
    <source>
        <dbReference type="HAMAP-Rule" id="MF_01107"/>
    </source>
</evidence>
<reference evidence="9 10" key="1">
    <citation type="submission" date="2006-11" db="EMBL/GenBank/DDBJ databases">
        <authorList>
            <person name="Giovannoni S."/>
            <person name="Vergin K."/>
            <person name="Ferriera S."/>
            <person name="Johnson J."/>
            <person name="Kravitz S."/>
            <person name="Beeson K."/>
            <person name="Sutton G."/>
            <person name="Rogers Y.-H."/>
            <person name="Friedman R."/>
            <person name="Frazier M."/>
            <person name="Venter J.C."/>
        </authorList>
    </citation>
    <scope>NUCLEOTIDE SEQUENCE [LARGE SCALE GENOMIC DNA]</scope>
    <source>
        <strain evidence="9 10">HTCC2181</strain>
    </source>
</reference>
<dbReference type="InterPro" id="IPR049704">
    <property type="entry name" value="Aminotrans_3_PPA_site"/>
</dbReference>
<dbReference type="InterPro" id="IPR015424">
    <property type="entry name" value="PyrdxlP-dep_Trfase"/>
</dbReference>
<dbReference type="InterPro" id="IPR015421">
    <property type="entry name" value="PyrdxlP-dep_Trfase_major"/>
</dbReference>
<dbReference type="GO" id="GO:0006526">
    <property type="term" value="P:L-arginine biosynthetic process"/>
    <property type="evidence" value="ECO:0007669"/>
    <property type="project" value="UniProtKB-UniRule"/>
</dbReference>
<name>A0P6H4_9PROT</name>
<dbReference type="InterPro" id="IPR015422">
    <property type="entry name" value="PyrdxlP-dep_Trfase_small"/>
</dbReference>
<feature type="modified residue" description="N6-(pyridoxal phosphate)lysine" evidence="8">
    <location>
        <position position="249"/>
    </location>
</feature>
<comment type="pathway">
    <text evidence="1">Amine and polyamine biosynthesis; ectoine biosynthesis; L-ectoine from L-aspartate 4-semialdehyde: step 1/3.</text>
</comment>
<dbReference type="EMBL" id="AAUX01000001">
    <property type="protein sequence ID" value="EAV47134.1"/>
    <property type="molecule type" value="Genomic_DNA"/>
</dbReference>
<sequence>MNLLKNNLLNTYKRLPVSFERGEGVWLFDQFGNKYLDGLSGVAVNTLGHNHPSIVSAISEQASKLIHVSNYYHIQEQCLLAKKITSISALSSVFFCNSGCEANEAAIKIARLHGNKNHIEAPSIIVMDSAFHGRTMATLSATGSRRAQAGFEPLMSGFIRVPYDDIDAIKKIASQKNNVSAILVEPIQGEGGINIPQDLGGYLSSLREICDDNNWLLMLDEVQCGIGRTGEWFAFQHSKIKPDVMTLAKGLGSGIPIGACVVNDKAGNLMQPGKHGSTFGGNPLACIVGLTTLDVMKKDDLLSNAILQGDIIVSRLKAIVGEHKGIKSIRYKGLMIGVELAMPCVDLIEIALQNKLLINVTADNVIRLLPSLIINEKESTLLATRLGDLILNFLEKNDK</sequence>
<accession>A0P6H4</accession>
<evidence type="ECO:0000256" key="4">
    <source>
        <dbReference type="ARBA" id="ARBA00022605"/>
    </source>
</evidence>
<comment type="miscellaneous">
    <text evidence="8">May also have succinyldiaminopimelate aminotransferase activity, thus carrying out the corresponding step in lysine biosynthesis.</text>
</comment>
<evidence type="ECO:0000256" key="3">
    <source>
        <dbReference type="ARBA" id="ARBA00022576"/>
    </source>
</evidence>
<evidence type="ECO:0000256" key="6">
    <source>
        <dbReference type="ARBA" id="ARBA00022898"/>
    </source>
</evidence>
<dbReference type="Proteomes" id="UP000054262">
    <property type="component" value="Unassembled WGS sequence"/>
</dbReference>
<dbReference type="UniPathway" id="UPA00068">
    <property type="reaction ID" value="UER00109"/>
</dbReference>
<dbReference type="InterPro" id="IPR005814">
    <property type="entry name" value="Aminotrans_3"/>
</dbReference>
<comment type="subunit">
    <text evidence="8">Homodimer.</text>
</comment>
<comment type="pathway">
    <text evidence="8">Amino-acid biosynthesis; L-arginine biosynthesis; N(2)-acetyl-L-ornithine from L-glutamate: step 4/4.</text>
</comment>
<evidence type="ECO:0000256" key="5">
    <source>
        <dbReference type="ARBA" id="ARBA00022679"/>
    </source>
</evidence>
<dbReference type="Gene3D" id="3.40.640.10">
    <property type="entry name" value="Type I PLP-dependent aspartate aminotransferase-like (Major domain)"/>
    <property type="match status" value="1"/>
</dbReference>
<dbReference type="OrthoDB" id="3398487at2"/>
<dbReference type="HAMAP" id="MF_01107">
    <property type="entry name" value="ArgD_aminotrans_3"/>
    <property type="match status" value="1"/>
</dbReference>
<dbReference type="Gene3D" id="3.90.1150.10">
    <property type="entry name" value="Aspartate Aminotransferase, domain 1"/>
    <property type="match status" value="1"/>
</dbReference>
<dbReference type="SUPFAM" id="SSF53383">
    <property type="entry name" value="PLP-dependent transferases"/>
    <property type="match status" value="1"/>
</dbReference>
<feature type="binding site" evidence="8">
    <location>
        <position position="134"/>
    </location>
    <ligand>
        <name>N(2)-acetyl-L-ornithine</name>
        <dbReference type="ChEBI" id="CHEBI:57805"/>
    </ligand>
</feature>
<dbReference type="Pfam" id="PF00202">
    <property type="entry name" value="Aminotran_3"/>
    <property type="match status" value="1"/>
</dbReference>
<dbReference type="InterPro" id="IPR004636">
    <property type="entry name" value="AcOrn/SuccOrn_fam"/>
</dbReference>
<dbReference type="FunFam" id="3.40.640.10:FF:000004">
    <property type="entry name" value="Acetylornithine aminotransferase"/>
    <property type="match status" value="1"/>
</dbReference>
<dbReference type="CDD" id="cd00610">
    <property type="entry name" value="OAT_like"/>
    <property type="match status" value="1"/>
</dbReference>
<comment type="cofactor">
    <cofactor evidence="8">
        <name>pyridoxal 5'-phosphate</name>
        <dbReference type="ChEBI" id="CHEBI:597326"/>
    </cofactor>
    <text evidence="8">Binds 1 pyridoxal phosphate per subunit.</text>
</comment>
<dbReference type="PANTHER" id="PTHR11986">
    <property type="entry name" value="AMINOTRANSFERASE CLASS III"/>
    <property type="match status" value="1"/>
</dbReference>
<dbReference type="EC" id="2.6.1.11" evidence="8"/>
<dbReference type="GO" id="GO:0030170">
    <property type="term" value="F:pyridoxal phosphate binding"/>
    <property type="evidence" value="ECO:0007669"/>
    <property type="project" value="InterPro"/>
</dbReference>
<comment type="caution">
    <text evidence="9">The sequence shown here is derived from an EMBL/GenBank/DDBJ whole genome shotgun (WGS) entry which is preliminary data.</text>
</comment>
<dbReference type="PROSITE" id="PS00600">
    <property type="entry name" value="AA_TRANSFER_CLASS_3"/>
    <property type="match status" value="1"/>
</dbReference>
<keyword evidence="2 8" id="KW-0055">Arginine biosynthesis</keyword>
<keyword evidence="3 8" id="KW-0032">Aminotransferase</keyword>
<dbReference type="PANTHER" id="PTHR11986:SF79">
    <property type="entry name" value="ACETYLORNITHINE AMINOTRANSFERASE, MITOCHONDRIAL"/>
    <property type="match status" value="1"/>
</dbReference>
<evidence type="ECO:0000256" key="1">
    <source>
        <dbReference type="ARBA" id="ARBA00004946"/>
    </source>
</evidence>
<proteinExistence type="inferred from homology"/>
<dbReference type="GO" id="GO:0045303">
    <property type="term" value="F:diaminobutyrate-2-oxoglutarate transaminase activity"/>
    <property type="evidence" value="ECO:0007669"/>
    <property type="project" value="UniProtKB-EC"/>
</dbReference>
<dbReference type="PIRSF" id="PIRSF000521">
    <property type="entry name" value="Transaminase_4ab_Lys_Orn"/>
    <property type="match status" value="1"/>
</dbReference>
<dbReference type="AlphaFoldDB" id="A0P6H4"/>
<evidence type="ECO:0000313" key="9">
    <source>
        <dbReference type="EMBL" id="EAV47134.1"/>
    </source>
</evidence>
<evidence type="ECO:0000256" key="2">
    <source>
        <dbReference type="ARBA" id="ARBA00022571"/>
    </source>
</evidence>
<evidence type="ECO:0000256" key="7">
    <source>
        <dbReference type="ARBA" id="ARBA00049111"/>
    </source>
</evidence>
<protein>
    <recommendedName>
        <fullName evidence="8">Acetylornithine aminotransferase</fullName>
        <shortName evidence="8">ACOAT</shortName>
        <ecNumber evidence="8">2.6.1.11</ecNumber>
    </recommendedName>
</protein>
<keyword evidence="10" id="KW-1185">Reference proteome</keyword>